<evidence type="ECO:0000313" key="1">
    <source>
        <dbReference type="EMBL" id="SMF99707.1"/>
    </source>
</evidence>
<sequence>MEELLDLRLKAHGLLSHLGLPVDCVRMDTVYMGTAGQAWPP</sequence>
<reference evidence="1 2" key="1">
    <citation type="submission" date="2017-04" db="EMBL/GenBank/DDBJ databases">
        <authorList>
            <person name="Afonso C.L."/>
            <person name="Miller P.J."/>
            <person name="Scott M.A."/>
            <person name="Spackman E."/>
            <person name="Goraichik I."/>
            <person name="Dimitrov K.M."/>
            <person name="Suarez D.L."/>
            <person name="Swayne D.E."/>
        </authorList>
    </citation>
    <scope>NUCLEOTIDE SEQUENCE [LARGE SCALE GENOMIC DNA]</scope>
    <source>
        <strain evidence="1">LMG 28154</strain>
    </source>
</reference>
<dbReference type="Proteomes" id="UP000198460">
    <property type="component" value="Unassembled WGS sequence"/>
</dbReference>
<protein>
    <submittedName>
        <fullName evidence="1">Uncharacterized protein</fullName>
    </submittedName>
</protein>
<dbReference type="AlphaFoldDB" id="A0A238H3A0"/>
<gene>
    <name evidence="1" type="ORF">BSIN_2892</name>
</gene>
<organism evidence="1 2">
    <name type="scientific">Burkholderia singularis</name>
    <dbReference type="NCBI Taxonomy" id="1503053"/>
    <lineage>
        <taxon>Bacteria</taxon>
        <taxon>Pseudomonadati</taxon>
        <taxon>Pseudomonadota</taxon>
        <taxon>Betaproteobacteria</taxon>
        <taxon>Burkholderiales</taxon>
        <taxon>Burkholderiaceae</taxon>
        <taxon>Burkholderia</taxon>
        <taxon>pseudomallei group</taxon>
    </lineage>
</organism>
<proteinExistence type="predicted"/>
<accession>A0A238H3A0</accession>
<dbReference type="EMBL" id="FXAN01000043">
    <property type="protein sequence ID" value="SMF99707.1"/>
    <property type="molecule type" value="Genomic_DNA"/>
</dbReference>
<name>A0A238H3A0_9BURK</name>
<evidence type="ECO:0000313" key="2">
    <source>
        <dbReference type="Proteomes" id="UP000198460"/>
    </source>
</evidence>